<dbReference type="Proteomes" id="UP000235116">
    <property type="component" value="Chromosome"/>
</dbReference>
<evidence type="ECO:0000259" key="3">
    <source>
        <dbReference type="Pfam" id="PF13452"/>
    </source>
</evidence>
<reference evidence="5" key="1">
    <citation type="submission" date="2017-08" db="EMBL/GenBank/DDBJ databases">
        <title>Direct submision.</title>
        <authorList>
            <person name="Kim S.-J."/>
            <person name="Rhee S.-K."/>
        </authorList>
    </citation>
    <scope>NUCLEOTIDE SEQUENCE [LARGE SCALE GENOMIC DNA]</scope>
    <source>
        <strain evidence="5">GI5</strain>
    </source>
</reference>
<dbReference type="InterPro" id="IPR029069">
    <property type="entry name" value="HotDog_dom_sf"/>
</dbReference>
<proteinExistence type="predicted"/>
<sequence length="325" mass="36797">MSEATAADILSRIKPLLNKRVGPYNSWNPVSRTHIWQWCSAMGDSNPLYQDDAYRAQHSEFSGEKAVAPPTMMQMWSMRDVNGNDGPGSTTDNLYEILTALEQEGYEGIMAVSYDQTFHRYLEEGDSAHHYSTIVDISDLKTTGMGKGFFVTQWAEFLDQNEELFAEAKITYFKYQTPKQQPAAKQASAPGKINRIHPVENHDHEHFWQGLRGGKLLIQKCEDCGELRHPPQPMCEHCQSIRWSTIESKGKGTVYTYTVMHYPEIPPFDYPNAIVLVDLEEGVRIVSQLIGTKPNDIHIGMAVEMKLTEVQEGMTLPLFHAVDKA</sequence>
<dbReference type="PANTHER" id="PTHR34075">
    <property type="entry name" value="BLR3430 PROTEIN"/>
    <property type="match status" value="1"/>
</dbReference>
<feature type="domain" description="ChsH2 rubredoxin-like zinc ribbon" evidence="2">
    <location>
        <begin position="208"/>
        <end position="240"/>
    </location>
</feature>
<evidence type="ECO:0000259" key="1">
    <source>
        <dbReference type="Pfam" id="PF01796"/>
    </source>
</evidence>
<dbReference type="Pfam" id="PF12172">
    <property type="entry name" value="zf-ChsH2"/>
    <property type="match status" value="1"/>
</dbReference>
<dbReference type="AlphaFoldDB" id="A0A2K9LNM8"/>
<dbReference type="KEGG" id="kak:Kalk_08235"/>
<feature type="domain" description="ChsH2 C-terminal OB-fold" evidence="1">
    <location>
        <begin position="247"/>
        <end position="306"/>
    </location>
</feature>
<dbReference type="InterPro" id="IPR052513">
    <property type="entry name" value="Thioester_dehydratase-like"/>
</dbReference>
<dbReference type="Gene3D" id="3.10.129.10">
    <property type="entry name" value="Hotdog Thioesterase"/>
    <property type="match status" value="1"/>
</dbReference>
<protein>
    <recommendedName>
        <fullName evidence="6">DNA-binding protein</fullName>
    </recommendedName>
</protein>
<feature type="domain" description="FAS1-like dehydratase" evidence="3">
    <location>
        <begin position="28"/>
        <end position="166"/>
    </location>
</feature>
<dbReference type="EMBL" id="CP022684">
    <property type="protein sequence ID" value="AUM12404.1"/>
    <property type="molecule type" value="Genomic_DNA"/>
</dbReference>
<dbReference type="Pfam" id="PF13452">
    <property type="entry name" value="FAS1_DH_region"/>
    <property type="match status" value="1"/>
</dbReference>
<evidence type="ECO:0000313" key="4">
    <source>
        <dbReference type="EMBL" id="AUM12404.1"/>
    </source>
</evidence>
<dbReference type="OrthoDB" id="3182121at2"/>
<dbReference type="InterPro" id="IPR039569">
    <property type="entry name" value="FAS1-like_DH_region"/>
</dbReference>
<dbReference type="InterPro" id="IPR002878">
    <property type="entry name" value="ChsH2_C"/>
</dbReference>
<evidence type="ECO:0000313" key="5">
    <source>
        <dbReference type="Proteomes" id="UP000235116"/>
    </source>
</evidence>
<dbReference type="InterPro" id="IPR012340">
    <property type="entry name" value="NA-bd_OB-fold"/>
</dbReference>
<keyword evidence="5" id="KW-1185">Reference proteome</keyword>
<organism evidence="4 5">
    <name type="scientific">Ketobacter alkanivorans</name>
    <dbReference type="NCBI Taxonomy" id="1917421"/>
    <lineage>
        <taxon>Bacteria</taxon>
        <taxon>Pseudomonadati</taxon>
        <taxon>Pseudomonadota</taxon>
        <taxon>Gammaproteobacteria</taxon>
        <taxon>Pseudomonadales</taxon>
        <taxon>Ketobacteraceae</taxon>
        <taxon>Ketobacter</taxon>
    </lineage>
</organism>
<dbReference type="SUPFAM" id="SSF54637">
    <property type="entry name" value="Thioesterase/thiol ester dehydrase-isomerase"/>
    <property type="match status" value="1"/>
</dbReference>
<gene>
    <name evidence="4" type="ORF">Kalk_08235</name>
</gene>
<dbReference type="Pfam" id="PF01796">
    <property type="entry name" value="OB_ChsH2_C"/>
    <property type="match status" value="1"/>
</dbReference>
<name>A0A2K9LNM8_9GAMM</name>
<evidence type="ECO:0008006" key="6">
    <source>
        <dbReference type="Google" id="ProtNLM"/>
    </source>
</evidence>
<dbReference type="InterPro" id="IPR022002">
    <property type="entry name" value="ChsH2_Znr"/>
</dbReference>
<dbReference type="Gene3D" id="6.10.30.10">
    <property type="match status" value="1"/>
</dbReference>
<accession>A0A2K9LNM8</accession>
<dbReference type="RefSeq" id="WP_101893766.1">
    <property type="nucleotide sequence ID" value="NZ_CP022684.1"/>
</dbReference>
<evidence type="ECO:0000259" key="2">
    <source>
        <dbReference type="Pfam" id="PF12172"/>
    </source>
</evidence>
<dbReference type="PANTHER" id="PTHR34075:SF5">
    <property type="entry name" value="BLR3430 PROTEIN"/>
    <property type="match status" value="1"/>
</dbReference>
<dbReference type="SUPFAM" id="SSF50249">
    <property type="entry name" value="Nucleic acid-binding proteins"/>
    <property type="match status" value="1"/>
</dbReference>